<sequence>MCGGGGLGVTTDFATSYDAPPFVQHIHPQLRNTSPSRLAALADALETLGARPDLRFLYNYAQAARVMWTSFNTRDYATLLGAMVHIGTPGLADSRWAADFLAITLCRIS</sequence>
<name>A0A8J4AUE6_9CHLO</name>
<evidence type="ECO:0000313" key="1">
    <source>
        <dbReference type="EMBL" id="GIL47915.1"/>
    </source>
</evidence>
<gene>
    <name evidence="1" type="ORF">Vafri_4543</name>
</gene>
<dbReference type="AlphaFoldDB" id="A0A8J4AUE6"/>
<reference evidence="1" key="1">
    <citation type="journal article" date="2021" name="Proc. Natl. Acad. Sci. U.S.A.">
        <title>Three genomes in the algal genus Volvox reveal the fate of a haploid sex-determining region after a transition to homothallism.</title>
        <authorList>
            <person name="Yamamoto K."/>
            <person name="Hamaji T."/>
            <person name="Kawai-Toyooka H."/>
            <person name="Matsuzaki R."/>
            <person name="Takahashi F."/>
            <person name="Nishimura Y."/>
            <person name="Kawachi M."/>
            <person name="Noguchi H."/>
            <person name="Minakuchi Y."/>
            <person name="Umen J.G."/>
            <person name="Toyoda A."/>
            <person name="Nozaki H."/>
        </authorList>
    </citation>
    <scope>NUCLEOTIDE SEQUENCE</scope>
    <source>
        <strain evidence="1">NIES-3780</strain>
    </source>
</reference>
<dbReference type="Proteomes" id="UP000747399">
    <property type="component" value="Unassembled WGS sequence"/>
</dbReference>
<comment type="caution">
    <text evidence="1">The sequence shown here is derived from an EMBL/GenBank/DDBJ whole genome shotgun (WGS) entry which is preliminary data.</text>
</comment>
<proteinExistence type="predicted"/>
<accession>A0A8J4AUE6</accession>
<organism evidence="1 2">
    <name type="scientific">Volvox africanus</name>
    <dbReference type="NCBI Taxonomy" id="51714"/>
    <lineage>
        <taxon>Eukaryota</taxon>
        <taxon>Viridiplantae</taxon>
        <taxon>Chlorophyta</taxon>
        <taxon>core chlorophytes</taxon>
        <taxon>Chlorophyceae</taxon>
        <taxon>CS clade</taxon>
        <taxon>Chlamydomonadales</taxon>
        <taxon>Volvocaceae</taxon>
        <taxon>Volvox</taxon>
    </lineage>
</organism>
<protein>
    <submittedName>
        <fullName evidence="1">Uncharacterized protein</fullName>
    </submittedName>
</protein>
<keyword evidence="2" id="KW-1185">Reference proteome</keyword>
<evidence type="ECO:0000313" key="2">
    <source>
        <dbReference type="Proteomes" id="UP000747399"/>
    </source>
</evidence>
<dbReference type="EMBL" id="BNCO01000005">
    <property type="protein sequence ID" value="GIL47915.1"/>
    <property type="molecule type" value="Genomic_DNA"/>
</dbReference>